<protein>
    <recommendedName>
        <fullName evidence="7">Cyclin-like domain-containing protein</fullName>
    </recommendedName>
</protein>
<reference evidence="6" key="1">
    <citation type="submission" date="2014-12" db="EMBL/GenBank/DDBJ databases">
        <title>Insight into the proteome of Arion vulgaris.</title>
        <authorList>
            <person name="Aradska J."/>
            <person name="Bulat T."/>
            <person name="Smidak R."/>
            <person name="Sarate P."/>
            <person name="Gangsoo J."/>
            <person name="Sialana F."/>
            <person name="Bilban M."/>
            <person name="Lubec G."/>
        </authorList>
    </citation>
    <scope>NUCLEOTIDE SEQUENCE</scope>
    <source>
        <tissue evidence="6">Skin</tissue>
    </source>
</reference>
<feature type="compositionally biased region" description="Basic and acidic residues" evidence="3">
    <location>
        <begin position="465"/>
        <end position="522"/>
    </location>
</feature>
<feature type="compositionally biased region" description="Basic and acidic residues" evidence="3">
    <location>
        <begin position="532"/>
        <end position="547"/>
    </location>
</feature>
<feature type="domain" description="Cyclin-like" evidence="4">
    <location>
        <begin position="79"/>
        <end position="181"/>
    </location>
</feature>
<dbReference type="FunFam" id="1.10.472.10:FF:000031">
    <property type="entry name" value="cyclin-L1-1-like isoform X1"/>
    <property type="match status" value="1"/>
</dbReference>
<dbReference type="SMART" id="SM00385">
    <property type="entry name" value="CYCLIN"/>
    <property type="match status" value="2"/>
</dbReference>
<dbReference type="FunFam" id="1.10.472.10:FF:000016">
    <property type="entry name" value="cyclin-L1 isoform X1"/>
    <property type="match status" value="1"/>
</dbReference>
<evidence type="ECO:0008006" key="7">
    <source>
        <dbReference type="Google" id="ProtNLM"/>
    </source>
</evidence>
<dbReference type="CDD" id="cd20589">
    <property type="entry name" value="CYCLIN_CCNL1_rpt1"/>
    <property type="match status" value="1"/>
</dbReference>
<accession>A0A0B6ZZU1</accession>
<feature type="compositionally biased region" description="Basic and acidic residues" evidence="3">
    <location>
        <begin position="360"/>
        <end position="389"/>
    </location>
</feature>
<feature type="compositionally biased region" description="Low complexity" evidence="3">
    <location>
        <begin position="447"/>
        <end position="459"/>
    </location>
</feature>
<dbReference type="Gene3D" id="1.10.472.10">
    <property type="entry name" value="Cyclin-like"/>
    <property type="match status" value="2"/>
</dbReference>
<dbReference type="SMART" id="SM01332">
    <property type="entry name" value="Cyclin_C"/>
    <property type="match status" value="1"/>
</dbReference>
<dbReference type="PIRSF" id="PIRSF036580">
    <property type="entry name" value="Cyclin_L"/>
    <property type="match status" value="1"/>
</dbReference>
<dbReference type="PANTHER" id="PTHR10026">
    <property type="entry name" value="CYCLIN"/>
    <property type="match status" value="1"/>
</dbReference>
<evidence type="ECO:0000256" key="2">
    <source>
        <dbReference type="RuleBase" id="RU000383"/>
    </source>
</evidence>
<feature type="non-terminal residue" evidence="6">
    <location>
        <position position="1"/>
    </location>
</feature>
<evidence type="ECO:0000256" key="1">
    <source>
        <dbReference type="ARBA" id="ARBA00023127"/>
    </source>
</evidence>
<keyword evidence="1 2" id="KW-0195">Cyclin</keyword>
<dbReference type="InterPro" id="IPR013763">
    <property type="entry name" value="Cyclin-like_dom"/>
</dbReference>
<dbReference type="SUPFAM" id="SSF47954">
    <property type="entry name" value="Cyclin-like"/>
    <property type="match status" value="2"/>
</dbReference>
<dbReference type="InterPro" id="IPR006671">
    <property type="entry name" value="Cyclin_N"/>
</dbReference>
<feature type="region of interest" description="Disordered" evidence="3">
    <location>
        <begin position="304"/>
        <end position="547"/>
    </location>
</feature>
<feature type="compositionally biased region" description="Basic residues" evidence="3">
    <location>
        <begin position="417"/>
        <end position="429"/>
    </location>
</feature>
<dbReference type="InterPro" id="IPR004367">
    <property type="entry name" value="Cyclin_C-dom"/>
</dbReference>
<feature type="compositionally biased region" description="Low complexity" evidence="3">
    <location>
        <begin position="390"/>
        <end position="415"/>
    </location>
</feature>
<evidence type="ECO:0000313" key="6">
    <source>
        <dbReference type="EMBL" id="CEK74169.1"/>
    </source>
</evidence>
<feature type="domain" description="Cyclin-like" evidence="4">
    <location>
        <begin position="194"/>
        <end position="278"/>
    </location>
</feature>
<dbReference type="AlphaFoldDB" id="A0A0B6ZZU1"/>
<gene>
    <name evidence="6" type="primary">ORF89952</name>
</gene>
<evidence type="ECO:0000256" key="3">
    <source>
        <dbReference type="SAM" id="MobiDB-lite"/>
    </source>
</evidence>
<comment type="similarity">
    <text evidence="2">Belongs to the cyclin family.</text>
</comment>
<proteinExistence type="inferred from homology"/>
<sequence>DGGTTRLILVEYNTQSLVNYTYYTMSDVTQPTVMKRDFSRVVLTLENVLIPDDKLCETPSILDGLDKEVETDLRILGCELIQTAGILLKLPQVAMATAQVVFQRFYYSKSFIKHNMEVLAMASIMLASKIEECPRRNRDVINVFHHVKQVRTRRTIHALVLDQHYINLKNQVIKAERRVLKELGFCVHVKHPHKIIVMYLEVLGSTGKKQLVQCAWNFMNDSLRSDVFMRFHSESIACACIYLAARQCQVPLPNNPPWFWLFAVNEDEIQHICMSILRLYSRPKPNFEHLEKIVDELKKKQQAAKSKARGLVSDLDTPNSSSRQNSPKVFSPNPTSGQQLSKKGKDKADMMASNLDGDAGSDKSDHNTSHWQSGKKDGRHHSDESDRSGLSKSGSSGSHSSELSRQSRSPRSDSPPTKKRRQASNRKKVHSVESFGRSKHRRKYKSLSRSASRSPVHSSKNAKKFRQDDFKDSRDSYKDKDYYHDRDYKERDYHRDEYYKSRSVKDRDYHKDRRSYTPEKDRHRSRKHRSNGHRDSPVREKFDKHRR</sequence>
<feature type="compositionally biased region" description="Basic residues" evidence="3">
    <location>
        <begin position="437"/>
        <end position="446"/>
    </location>
</feature>
<dbReference type="EMBL" id="HACG01027304">
    <property type="protein sequence ID" value="CEK74169.1"/>
    <property type="molecule type" value="Transcribed_RNA"/>
</dbReference>
<feature type="compositionally biased region" description="Polar residues" evidence="3">
    <location>
        <begin position="316"/>
        <end position="341"/>
    </location>
</feature>
<evidence type="ECO:0000259" key="5">
    <source>
        <dbReference type="SMART" id="SM01332"/>
    </source>
</evidence>
<name>A0A0B6ZZU1_9EUPU</name>
<dbReference type="InterPro" id="IPR036915">
    <property type="entry name" value="Cyclin-like_sf"/>
</dbReference>
<dbReference type="GO" id="GO:0016538">
    <property type="term" value="F:cyclin-dependent protein serine/threonine kinase regulator activity"/>
    <property type="evidence" value="ECO:0007669"/>
    <property type="project" value="InterPro"/>
</dbReference>
<organism evidence="6">
    <name type="scientific">Arion vulgaris</name>
    <dbReference type="NCBI Taxonomy" id="1028688"/>
    <lineage>
        <taxon>Eukaryota</taxon>
        <taxon>Metazoa</taxon>
        <taxon>Spiralia</taxon>
        <taxon>Lophotrochozoa</taxon>
        <taxon>Mollusca</taxon>
        <taxon>Gastropoda</taxon>
        <taxon>Heterobranchia</taxon>
        <taxon>Euthyneura</taxon>
        <taxon>Panpulmonata</taxon>
        <taxon>Eupulmonata</taxon>
        <taxon>Stylommatophora</taxon>
        <taxon>Helicina</taxon>
        <taxon>Arionoidea</taxon>
        <taxon>Arionidae</taxon>
        <taxon>Arion</taxon>
    </lineage>
</organism>
<feature type="domain" description="Cyclin C-terminal" evidence="5">
    <location>
        <begin position="190"/>
        <end position="318"/>
    </location>
</feature>
<dbReference type="InterPro" id="IPR043198">
    <property type="entry name" value="Cyclin/Ssn8"/>
</dbReference>
<evidence type="ECO:0000259" key="4">
    <source>
        <dbReference type="SMART" id="SM00385"/>
    </source>
</evidence>
<dbReference type="GO" id="GO:0006357">
    <property type="term" value="P:regulation of transcription by RNA polymerase II"/>
    <property type="evidence" value="ECO:0007669"/>
    <property type="project" value="InterPro"/>
</dbReference>
<dbReference type="Pfam" id="PF00134">
    <property type="entry name" value="Cyclin_N"/>
    <property type="match status" value="1"/>
</dbReference>